<evidence type="ECO:0000313" key="4">
    <source>
        <dbReference type="Proteomes" id="UP000001064"/>
    </source>
</evidence>
<keyword evidence="2" id="KW-0732">Signal</keyword>
<name>F0ZZ03_DICPU</name>
<accession>F0ZZ03</accession>
<dbReference type="EMBL" id="GL871297">
    <property type="protein sequence ID" value="EGC30826.1"/>
    <property type="molecule type" value="Genomic_DNA"/>
</dbReference>
<evidence type="ECO:0000256" key="2">
    <source>
        <dbReference type="SAM" id="SignalP"/>
    </source>
</evidence>
<evidence type="ECO:0008006" key="5">
    <source>
        <dbReference type="Google" id="ProtNLM"/>
    </source>
</evidence>
<keyword evidence="1" id="KW-0472">Membrane</keyword>
<organism evidence="3 4">
    <name type="scientific">Dictyostelium purpureum</name>
    <name type="common">Slime mold</name>
    <dbReference type="NCBI Taxonomy" id="5786"/>
    <lineage>
        <taxon>Eukaryota</taxon>
        <taxon>Amoebozoa</taxon>
        <taxon>Evosea</taxon>
        <taxon>Eumycetozoa</taxon>
        <taxon>Dictyostelia</taxon>
        <taxon>Dictyosteliales</taxon>
        <taxon>Dictyosteliaceae</taxon>
        <taxon>Dictyostelium</taxon>
    </lineage>
</organism>
<reference evidence="4" key="1">
    <citation type="journal article" date="2011" name="Genome Biol.">
        <title>Comparative genomics of the social amoebae Dictyostelium discoideum and Dictyostelium purpureum.</title>
        <authorList>
            <consortium name="US DOE Joint Genome Institute (JGI-PGF)"/>
            <person name="Sucgang R."/>
            <person name="Kuo A."/>
            <person name="Tian X."/>
            <person name="Salerno W."/>
            <person name="Parikh A."/>
            <person name="Feasley C.L."/>
            <person name="Dalin E."/>
            <person name="Tu H."/>
            <person name="Huang E."/>
            <person name="Barry K."/>
            <person name="Lindquist E."/>
            <person name="Shapiro H."/>
            <person name="Bruce D."/>
            <person name="Schmutz J."/>
            <person name="Salamov A."/>
            <person name="Fey P."/>
            <person name="Gaudet P."/>
            <person name="Anjard C."/>
            <person name="Babu M.M."/>
            <person name="Basu S."/>
            <person name="Bushmanova Y."/>
            <person name="van der Wel H."/>
            <person name="Katoh-Kurasawa M."/>
            <person name="Dinh C."/>
            <person name="Coutinho P.M."/>
            <person name="Saito T."/>
            <person name="Elias M."/>
            <person name="Schaap P."/>
            <person name="Kay R.R."/>
            <person name="Henrissat B."/>
            <person name="Eichinger L."/>
            <person name="Rivero F."/>
            <person name="Putnam N.H."/>
            <person name="West C.M."/>
            <person name="Loomis W.F."/>
            <person name="Chisholm R.L."/>
            <person name="Shaulsky G."/>
            <person name="Strassmann J.E."/>
            <person name="Queller D.C."/>
            <person name="Kuspa A."/>
            <person name="Grigoriev I.V."/>
        </authorList>
    </citation>
    <scope>NUCLEOTIDE SEQUENCE [LARGE SCALE GENOMIC DNA]</scope>
    <source>
        <strain evidence="4">QSDP1</strain>
    </source>
</reference>
<evidence type="ECO:0000256" key="1">
    <source>
        <dbReference type="SAM" id="Phobius"/>
    </source>
</evidence>
<evidence type="ECO:0000313" key="3">
    <source>
        <dbReference type="EMBL" id="EGC30826.1"/>
    </source>
</evidence>
<keyword evidence="4" id="KW-1185">Reference proteome</keyword>
<gene>
    <name evidence="3" type="ORF">DICPUDRAFT_83252</name>
</gene>
<feature type="chain" id="PRO_5003265498" description="Transmembrane protein" evidence="2">
    <location>
        <begin position="17"/>
        <end position="281"/>
    </location>
</feature>
<dbReference type="Proteomes" id="UP000001064">
    <property type="component" value="Unassembled WGS sequence"/>
</dbReference>
<proteinExistence type="predicted"/>
<sequence>MFKLIFFIFFINIILGFEIRYLEFEGTKCNKNNLKYIISATECSEFGYISNYFRNNNTIEIVPVRSLGDCQEGSKKNLNKNRNNIPSIIKVLNKCYTDFNYSYYYQISLDTDPIKINSFGHQISSLNYNHNKYLERKRNKKENNQTSIEKKLLQQNDICQNYLITSFKNGSCSLVDYNENTSKYYYIKTFTVGDKIHEYSCINECYSNSTHQQVQKNCQIVRSSLINQICNSKIKILNINEVLNSKNTIVETNNSLQKNSYINIILLVLQIIVLINIINYL</sequence>
<dbReference type="RefSeq" id="XP_003292640.1">
    <property type="nucleotide sequence ID" value="XM_003292592.1"/>
</dbReference>
<feature type="transmembrane region" description="Helical" evidence="1">
    <location>
        <begin position="261"/>
        <end position="280"/>
    </location>
</feature>
<dbReference type="AlphaFoldDB" id="F0ZZ03"/>
<protein>
    <recommendedName>
        <fullName evidence="5">Transmembrane protein</fullName>
    </recommendedName>
</protein>
<dbReference type="VEuPathDB" id="AmoebaDB:DICPUDRAFT_83252"/>
<dbReference type="GeneID" id="10508591"/>
<feature type="signal peptide" evidence="2">
    <location>
        <begin position="1"/>
        <end position="16"/>
    </location>
</feature>
<dbReference type="InParanoid" id="F0ZZ03"/>
<keyword evidence="1" id="KW-0812">Transmembrane</keyword>
<keyword evidence="1" id="KW-1133">Transmembrane helix</keyword>
<dbReference type="KEGG" id="dpp:DICPUDRAFT_83252"/>